<dbReference type="OrthoDB" id="6119954at2759"/>
<dbReference type="SUPFAM" id="SSF55031">
    <property type="entry name" value="Bacterial exopeptidase dimerisation domain"/>
    <property type="match status" value="1"/>
</dbReference>
<dbReference type="InterPro" id="IPR011650">
    <property type="entry name" value="Peptidase_M20_dimer"/>
</dbReference>
<dbReference type="PANTHER" id="PTHR30575:SF0">
    <property type="entry name" value="XAA-ARG DIPEPTIDASE"/>
    <property type="match status" value="1"/>
</dbReference>
<comment type="similarity">
    <text evidence="1 2">Belongs to the peptidase M20A family.</text>
</comment>
<dbReference type="Gene3D" id="3.40.630.10">
    <property type="entry name" value="Zn peptidases"/>
    <property type="match status" value="1"/>
</dbReference>
<dbReference type="Gene3D" id="3.30.70.360">
    <property type="match status" value="1"/>
</dbReference>
<dbReference type="PIRSF" id="PIRSF037226">
    <property type="entry name" value="Amidohydrolase_ACY1L2_prd"/>
    <property type="match status" value="1"/>
</dbReference>
<feature type="domain" description="Peptidase M20 dimerisation" evidence="3">
    <location>
        <begin position="218"/>
        <end position="313"/>
    </location>
</feature>
<dbReference type="EMBL" id="KV428125">
    <property type="protein sequence ID" value="KZT35864.1"/>
    <property type="molecule type" value="Genomic_DNA"/>
</dbReference>
<dbReference type="Proteomes" id="UP000076798">
    <property type="component" value="Unassembled WGS sequence"/>
</dbReference>
<organism evidence="4 5">
    <name type="scientific">Sistotremastrum suecicum HHB10207 ss-3</name>
    <dbReference type="NCBI Taxonomy" id="1314776"/>
    <lineage>
        <taxon>Eukaryota</taxon>
        <taxon>Fungi</taxon>
        <taxon>Dikarya</taxon>
        <taxon>Basidiomycota</taxon>
        <taxon>Agaricomycotina</taxon>
        <taxon>Agaricomycetes</taxon>
        <taxon>Sistotremastrales</taxon>
        <taxon>Sistotremastraceae</taxon>
        <taxon>Sistotremastrum</taxon>
    </lineage>
</organism>
<gene>
    <name evidence="4" type="ORF">SISSUDRAFT_1064132</name>
</gene>
<dbReference type="AlphaFoldDB" id="A0A166AZY0"/>
<evidence type="ECO:0000259" key="3">
    <source>
        <dbReference type="Pfam" id="PF07687"/>
    </source>
</evidence>
<sequence>MEIEQPRKEPGEEYSIVDLQTCCPEISKTTSKLHYTSDIEDLWRPEILETVKGAVDDLSNDLRALSLQIHGHPEVALQEKFAHDTLTKFMEGQGFEVTRHYLGMETAWRAAFTRGKGVSRVIGVNSEMDALPGIGHACGHNLIAVAGVGIAIAIRAALEKHDIPGTVVLLGTPAEESGNGKGKLIAKGAYNEMDACIMCHPTAGPENSTALGTTLALTSINIEFTGHTAHAAAAPWEGRNALDAAFLAYSSISLLRQQIKPSHRVHGVVYGDNWATNIIPDKARMRYFVRAPTSKELQELVARVSKCFGAAAKATACDADIQLGSTNHELRQNTALGDSFLAVARSGLGMEIGEVPEPGASTDFGNVTYILPALHPGYSIPTEPDGGNHTPAFAKSAASVEAHRVTMTVTKALAYIGVRVLEDDAYYQKVKDSFASGS</sequence>
<dbReference type="CDD" id="cd05672">
    <property type="entry name" value="M20_ACY1L2-like"/>
    <property type="match status" value="1"/>
</dbReference>
<keyword evidence="5" id="KW-1185">Reference proteome</keyword>
<proteinExistence type="inferred from homology"/>
<accession>A0A166AZY0</accession>
<dbReference type="FunFam" id="3.30.70.360:FF:000004">
    <property type="entry name" value="Peptidase M20 domain-containing protein 2"/>
    <property type="match status" value="1"/>
</dbReference>
<dbReference type="InterPro" id="IPR017439">
    <property type="entry name" value="Amidohydrolase"/>
</dbReference>
<dbReference type="InterPro" id="IPR002933">
    <property type="entry name" value="Peptidase_M20"/>
</dbReference>
<dbReference type="InterPro" id="IPR036264">
    <property type="entry name" value="Bact_exopeptidase_dim_dom"/>
</dbReference>
<protein>
    <recommendedName>
        <fullName evidence="2">Peptidase M20 domain-containing protein 2</fullName>
    </recommendedName>
</protein>
<reference evidence="4 5" key="1">
    <citation type="journal article" date="2016" name="Mol. Biol. Evol.">
        <title>Comparative Genomics of Early-Diverging Mushroom-Forming Fungi Provides Insights into the Origins of Lignocellulose Decay Capabilities.</title>
        <authorList>
            <person name="Nagy L.G."/>
            <person name="Riley R."/>
            <person name="Tritt A."/>
            <person name="Adam C."/>
            <person name="Daum C."/>
            <person name="Floudas D."/>
            <person name="Sun H."/>
            <person name="Yadav J.S."/>
            <person name="Pangilinan J."/>
            <person name="Larsson K.H."/>
            <person name="Matsuura K."/>
            <person name="Barry K."/>
            <person name="Labutti K."/>
            <person name="Kuo R."/>
            <person name="Ohm R.A."/>
            <person name="Bhattacharya S.S."/>
            <person name="Shirouzu T."/>
            <person name="Yoshinaga Y."/>
            <person name="Martin F.M."/>
            <person name="Grigoriev I.V."/>
            <person name="Hibbett D.S."/>
        </authorList>
    </citation>
    <scope>NUCLEOTIDE SEQUENCE [LARGE SCALE GENOMIC DNA]</scope>
    <source>
        <strain evidence="4 5">HHB10207 ss-3</strain>
    </source>
</reference>
<evidence type="ECO:0000256" key="1">
    <source>
        <dbReference type="ARBA" id="ARBA00006247"/>
    </source>
</evidence>
<evidence type="ECO:0000313" key="4">
    <source>
        <dbReference type="EMBL" id="KZT35864.1"/>
    </source>
</evidence>
<dbReference type="Pfam" id="PF01546">
    <property type="entry name" value="Peptidase_M20"/>
    <property type="match status" value="1"/>
</dbReference>
<dbReference type="InterPro" id="IPR017144">
    <property type="entry name" value="Xaa-Arg_dipeptidase"/>
</dbReference>
<dbReference type="PANTHER" id="PTHR30575">
    <property type="entry name" value="PEPTIDASE M20"/>
    <property type="match status" value="1"/>
</dbReference>
<dbReference type="STRING" id="1314776.A0A166AZY0"/>
<dbReference type="Pfam" id="PF07687">
    <property type="entry name" value="M20_dimer"/>
    <property type="match status" value="1"/>
</dbReference>
<evidence type="ECO:0000256" key="2">
    <source>
        <dbReference type="PIRNR" id="PIRNR037226"/>
    </source>
</evidence>
<dbReference type="InterPro" id="IPR052030">
    <property type="entry name" value="Peptidase_M20/M20A_hydrolases"/>
</dbReference>
<dbReference type="NCBIfam" id="TIGR01891">
    <property type="entry name" value="amidohydrolases"/>
    <property type="match status" value="1"/>
</dbReference>
<dbReference type="GO" id="GO:0016805">
    <property type="term" value="F:dipeptidase activity"/>
    <property type="evidence" value="ECO:0007669"/>
    <property type="project" value="InterPro"/>
</dbReference>
<evidence type="ECO:0000313" key="5">
    <source>
        <dbReference type="Proteomes" id="UP000076798"/>
    </source>
</evidence>
<dbReference type="SUPFAM" id="SSF53187">
    <property type="entry name" value="Zn-dependent exopeptidases"/>
    <property type="match status" value="1"/>
</dbReference>
<name>A0A166AZY0_9AGAM</name>